<name>A0A853B1W6_9PSEU</name>
<dbReference type="Proteomes" id="UP000549616">
    <property type="component" value="Unassembled WGS sequence"/>
</dbReference>
<dbReference type="GO" id="GO:0051537">
    <property type="term" value="F:2 iron, 2 sulfur cluster binding"/>
    <property type="evidence" value="ECO:0007669"/>
    <property type="project" value="UniProtKB-KW"/>
</dbReference>
<reference evidence="7 8" key="1">
    <citation type="submission" date="2020-07" db="EMBL/GenBank/DDBJ databases">
        <title>Sequencing the genomes of 1000 actinobacteria strains.</title>
        <authorList>
            <person name="Klenk H.-P."/>
        </authorList>
    </citation>
    <scope>NUCLEOTIDE SEQUENCE [LARGE SCALE GENOMIC DNA]</scope>
    <source>
        <strain evidence="7 8">DSM 104006</strain>
    </source>
</reference>
<protein>
    <submittedName>
        <fullName evidence="7">Carbon-monoxide dehydrogenase small subunit</fullName>
        <ecNumber evidence="7">1.2.7.4</ecNumber>
    </submittedName>
</protein>
<gene>
    <name evidence="7" type="ORF">HNR02_002165</name>
</gene>
<keyword evidence="2" id="KW-0479">Metal-binding</keyword>
<dbReference type="SUPFAM" id="SSF47741">
    <property type="entry name" value="CO dehydrogenase ISP C-domain like"/>
    <property type="match status" value="1"/>
</dbReference>
<evidence type="ECO:0000256" key="4">
    <source>
        <dbReference type="ARBA" id="ARBA00023004"/>
    </source>
</evidence>
<evidence type="ECO:0000256" key="3">
    <source>
        <dbReference type="ARBA" id="ARBA00023002"/>
    </source>
</evidence>
<dbReference type="InterPro" id="IPR036884">
    <property type="entry name" value="2Fe-2S-bd_dom_sf"/>
</dbReference>
<dbReference type="AlphaFoldDB" id="A0A853B1W6"/>
<dbReference type="GO" id="GO:0043885">
    <property type="term" value="F:anaerobic carbon-monoxide dehydrogenase activity"/>
    <property type="evidence" value="ECO:0007669"/>
    <property type="project" value="UniProtKB-EC"/>
</dbReference>
<dbReference type="PROSITE" id="PS00197">
    <property type="entry name" value="2FE2S_FER_1"/>
    <property type="match status" value="1"/>
</dbReference>
<dbReference type="InterPro" id="IPR012675">
    <property type="entry name" value="Beta-grasp_dom_sf"/>
</dbReference>
<dbReference type="InterPro" id="IPR002888">
    <property type="entry name" value="2Fe-2S-bd"/>
</dbReference>
<keyword evidence="1" id="KW-0001">2Fe-2S</keyword>
<keyword evidence="8" id="KW-1185">Reference proteome</keyword>
<dbReference type="EC" id="1.2.7.4" evidence="7"/>
<dbReference type="EMBL" id="JACCFK010000001">
    <property type="protein sequence ID" value="NYI88842.1"/>
    <property type="molecule type" value="Genomic_DNA"/>
</dbReference>
<evidence type="ECO:0000256" key="5">
    <source>
        <dbReference type="ARBA" id="ARBA00023014"/>
    </source>
</evidence>
<keyword evidence="4" id="KW-0408">Iron</keyword>
<dbReference type="Gene3D" id="1.10.150.120">
    <property type="entry name" value="[2Fe-2S]-binding domain"/>
    <property type="match status" value="1"/>
</dbReference>
<evidence type="ECO:0000313" key="8">
    <source>
        <dbReference type="Proteomes" id="UP000549616"/>
    </source>
</evidence>
<dbReference type="PANTHER" id="PTHR44379">
    <property type="entry name" value="OXIDOREDUCTASE WITH IRON-SULFUR SUBUNIT"/>
    <property type="match status" value="1"/>
</dbReference>
<keyword evidence="5" id="KW-0411">Iron-sulfur</keyword>
<dbReference type="RefSeq" id="WP_179773021.1">
    <property type="nucleotide sequence ID" value="NZ_JACCFK010000001.1"/>
</dbReference>
<evidence type="ECO:0000256" key="2">
    <source>
        <dbReference type="ARBA" id="ARBA00022723"/>
    </source>
</evidence>
<keyword evidence="3 7" id="KW-0560">Oxidoreductase</keyword>
<dbReference type="InterPro" id="IPR001041">
    <property type="entry name" value="2Fe-2S_ferredoxin-type"/>
</dbReference>
<dbReference type="Pfam" id="PF00111">
    <property type="entry name" value="Fer2"/>
    <property type="match status" value="1"/>
</dbReference>
<comment type="caution">
    <text evidence="7">The sequence shown here is derived from an EMBL/GenBank/DDBJ whole genome shotgun (WGS) entry which is preliminary data.</text>
</comment>
<proteinExistence type="predicted"/>
<feature type="domain" description="2Fe-2S ferredoxin-type" evidence="6">
    <location>
        <begin position="12"/>
        <end position="88"/>
    </location>
</feature>
<dbReference type="GO" id="GO:0046872">
    <property type="term" value="F:metal ion binding"/>
    <property type="evidence" value="ECO:0007669"/>
    <property type="project" value="UniProtKB-KW"/>
</dbReference>
<evidence type="ECO:0000259" key="6">
    <source>
        <dbReference type="PROSITE" id="PS51085"/>
    </source>
</evidence>
<evidence type="ECO:0000256" key="1">
    <source>
        <dbReference type="ARBA" id="ARBA00022714"/>
    </source>
</evidence>
<organism evidence="7 8">
    <name type="scientific">Amycolatopsis endophytica</name>
    <dbReference type="NCBI Taxonomy" id="860233"/>
    <lineage>
        <taxon>Bacteria</taxon>
        <taxon>Bacillati</taxon>
        <taxon>Actinomycetota</taxon>
        <taxon>Actinomycetes</taxon>
        <taxon>Pseudonocardiales</taxon>
        <taxon>Pseudonocardiaceae</taxon>
        <taxon>Amycolatopsis</taxon>
    </lineage>
</organism>
<sequence>MTTSNDSAPHRRRITLTVNGRPEDVEITDGELLVDVLRHRLRLTGTHAGCYNGDCGACTVRVGGTIAKSCLLLAASVDGAAITTLEGFSGTEGLSELQQALWERDAFQCGFCIAGHVFALDDMLTRTPDPTESDVRDALIGNLCRCTGYVNLVEAVLDIAERRRELGAAEAG</sequence>
<dbReference type="Gene3D" id="3.10.20.30">
    <property type="match status" value="1"/>
</dbReference>
<evidence type="ECO:0000313" key="7">
    <source>
        <dbReference type="EMBL" id="NYI88842.1"/>
    </source>
</evidence>
<dbReference type="InterPro" id="IPR006058">
    <property type="entry name" value="2Fe2S_fd_BS"/>
</dbReference>
<dbReference type="PANTHER" id="PTHR44379:SF5">
    <property type="entry name" value="OXIDOREDUCTASE WITH IRON-SULFUR SUBUNIT"/>
    <property type="match status" value="1"/>
</dbReference>
<dbReference type="SUPFAM" id="SSF54292">
    <property type="entry name" value="2Fe-2S ferredoxin-like"/>
    <property type="match status" value="1"/>
</dbReference>
<dbReference type="InterPro" id="IPR036010">
    <property type="entry name" value="2Fe-2S_ferredoxin-like_sf"/>
</dbReference>
<dbReference type="CDD" id="cd00207">
    <property type="entry name" value="fer2"/>
    <property type="match status" value="1"/>
</dbReference>
<dbReference type="InterPro" id="IPR051452">
    <property type="entry name" value="Diverse_Oxidoreductases"/>
</dbReference>
<accession>A0A853B1W6</accession>
<dbReference type="PROSITE" id="PS51085">
    <property type="entry name" value="2FE2S_FER_2"/>
    <property type="match status" value="1"/>
</dbReference>
<dbReference type="Pfam" id="PF01799">
    <property type="entry name" value="Fer2_2"/>
    <property type="match status" value="1"/>
</dbReference>